<evidence type="ECO:0000313" key="1">
    <source>
        <dbReference type="EMBL" id="GAC60621.1"/>
    </source>
</evidence>
<protein>
    <submittedName>
        <fullName evidence="1">Uncharacterized protein</fullName>
    </submittedName>
</protein>
<evidence type="ECO:0000313" key="2">
    <source>
        <dbReference type="Proteomes" id="UP000035083"/>
    </source>
</evidence>
<dbReference type="RefSeq" id="WP_006896003.1">
    <property type="nucleotide sequence ID" value="NZ_BANU01000010.1"/>
</dbReference>
<gene>
    <name evidence="1" type="ORF">GSI01S_10_02140</name>
</gene>
<dbReference type="EMBL" id="BANU01000010">
    <property type="protein sequence ID" value="GAC60621.1"/>
    <property type="molecule type" value="Genomic_DNA"/>
</dbReference>
<comment type="caution">
    <text evidence="1">The sequence shown here is derived from an EMBL/GenBank/DDBJ whole genome shotgun (WGS) entry which is preliminary data.</text>
</comment>
<organism evidence="1 2">
    <name type="scientific">Gordonia sihwensis NBRC 108236</name>
    <dbReference type="NCBI Taxonomy" id="1223544"/>
    <lineage>
        <taxon>Bacteria</taxon>
        <taxon>Bacillati</taxon>
        <taxon>Actinomycetota</taxon>
        <taxon>Actinomycetes</taxon>
        <taxon>Mycobacteriales</taxon>
        <taxon>Gordoniaceae</taxon>
        <taxon>Gordonia</taxon>
    </lineage>
</organism>
<reference evidence="1 2" key="1">
    <citation type="submission" date="2012-12" db="EMBL/GenBank/DDBJ databases">
        <title>Whole genome shotgun sequence of Gordonia sihwensis NBRC 108236.</title>
        <authorList>
            <person name="Yoshida I."/>
            <person name="Hosoyama A."/>
            <person name="Tsuchikane K."/>
            <person name="Ando Y."/>
            <person name="Baba S."/>
            <person name="Ohji S."/>
            <person name="Hamada M."/>
            <person name="Tamura T."/>
            <person name="Yamazoe A."/>
            <person name="Yamazaki S."/>
            <person name="Fujita N."/>
        </authorList>
    </citation>
    <scope>NUCLEOTIDE SEQUENCE [LARGE SCALE GENOMIC DNA]</scope>
    <source>
        <strain evidence="1 2">NBRC 108236</strain>
    </source>
</reference>
<accession>L7LIQ6</accession>
<name>L7LIQ6_9ACTN</name>
<proteinExistence type="predicted"/>
<keyword evidence="2" id="KW-1185">Reference proteome</keyword>
<dbReference type="AlphaFoldDB" id="L7LIQ6"/>
<dbReference type="Proteomes" id="UP000035083">
    <property type="component" value="Unassembled WGS sequence"/>
</dbReference>
<sequence length="130" mass="14193">MSGQDARDVIAAHERVHGMRLATCKCGWEEPIRGRDVTVLHAAHQLDALTAAGFAIVKLPEPIHRCDRDVAWLSRDDEIQVDYDSRRSSICVSYPDGSDIPIYGPWDADRALDVGTALIAAHAEAGEGDD</sequence>